<dbReference type="HAMAP" id="MF_02071">
    <property type="entry name" value="RlpA"/>
    <property type="match status" value="1"/>
</dbReference>
<feature type="domain" description="RlpA-like protein double-psi beta-barrel" evidence="6">
    <location>
        <begin position="72"/>
        <end position="160"/>
    </location>
</feature>
<dbReference type="InterPro" id="IPR036908">
    <property type="entry name" value="RlpA-like_sf"/>
</dbReference>
<proteinExistence type="inferred from homology"/>
<evidence type="ECO:0000256" key="5">
    <source>
        <dbReference type="SAM" id="MobiDB-lite"/>
    </source>
</evidence>
<comment type="similarity">
    <text evidence="3 4">Belongs to the RlpA family.</text>
</comment>
<keyword evidence="2 3" id="KW-0961">Cell wall biogenesis/degradation</keyword>
<accession>A0ABS4DWR4</accession>
<comment type="caution">
    <text evidence="7">The sequence shown here is derived from an EMBL/GenBank/DDBJ whole genome shotgun (WGS) entry which is preliminary data.</text>
</comment>
<dbReference type="CDD" id="cd22268">
    <property type="entry name" value="DPBB_RlpA-like"/>
    <property type="match status" value="1"/>
</dbReference>
<keyword evidence="1 3" id="KW-0456">Lyase</keyword>
<evidence type="ECO:0000313" key="8">
    <source>
        <dbReference type="Proteomes" id="UP000759443"/>
    </source>
</evidence>
<reference evidence="7 8" key="1">
    <citation type="submission" date="2021-03" db="EMBL/GenBank/DDBJ databases">
        <title>Genomic Encyclopedia of Type Strains, Phase IV (KMG-IV): sequencing the most valuable type-strain genomes for metagenomic binning, comparative biology and taxonomic classification.</title>
        <authorList>
            <person name="Goeker M."/>
        </authorList>
    </citation>
    <scope>NUCLEOTIDE SEQUENCE [LARGE SCALE GENOMIC DNA]</scope>
    <source>
        <strain evidence="7 8">DSM 21600</strain>
    </source>
</reference>
<dbReference type="Pfam" id="PF03330">
    <property type="entry name" value="DPBB_1"/>
    <property type="match status" value="1"/>
</dbReference>
<evidence type="ECO:0000256" key="3">
    <source>
        <dbReference type="HAMAP-Rule" id="MF_02071"/>
    </source>
</evidence>
<gene>
    <name evidence="3" type="primary">rlpA</name>
    <name evidence="7" type="ORF">J2Z17_001555</name>
</gene>
<name>A0ABS4DWR4_9HYPH</name>
<comment type="function">
    <text evidence="3">Lytic transglycosylase with a strong preference for naked glycan strands that lack stem peptides.</text>
</comment>
<dbReference type="SUPFAM" id="SSF50685">
    <property type="entry name" value="Barwin-like endoglucanases"/>
    <property type="match status" value="1"/>
</dbReference>
<evidence type="ECO:0000256" key="1">
    <source>
        <dbReference type="ARBA" id="ARBA00023239"/>
    </source>
</evidence>
<dbReference type="Gene3D" id="2.40.40.10">
    <property type="entry name" value="RlpA-like domain"/>
    <property type="match status" value="1"/>
</dbReference>
<feature type="compositionally biased region" description="Polar residues" evidence="5">
    <location>
        <begin position="1"/>
        <end position="12"/>
    </location>
</feature>
<dbReference type="PANTHER" id="PTHR34183">
    <property type="entry name" value="ENDOLYTIC PEPTIDOGLYCAN TRANSGLYCOSYLASE RLPA"/>
    <property type="match status" value="1"/>
</dbReference>
<sequence>MATASCTTTTNAPKKHASKEHFSESEYGVKASPKVASNGKMPRGGGRYLVGKPYVVKGKTYYPKLNPDYEKTGLASWYGDAFHGRKTANGEVYDQYYLSAASPTMPLPSYAQVTNLDNGSSVVVRVNDRGPFHRGRIMDVSEKTAELLDMKTIGTAHVRVKYVGPARMDGHDLPYLMASYTPGPNAAPQVLPNGSVTPGVMVASNTTNLSTEFETPPPAAAVPGAVPVPLAEPDRVRVASAYLAVPTDGTTAAFDQFATLPETGPYVTERPDRFAAISPAGSLVAAYAESDAADGSDAFDAILVRDNRLTQDAIRDYARRHDQAAL</sequence>
<evidence type="ECO:0000256" key="2">
    <source>
        <dbReference type="ARBA" id="ARBA00023316"/>
    </source>
</evidence>
<protein>
    <recommendedName>
        <fullName evidence="3">Endolytic peptidoglycan transglycosylase RlpA</fullName>
        <ecNumber evidence="3">4.2.2.-</ecNumber>
    </recommendedName>
</protein>
<dbReference type="InterPro" id="IPR009009">
    <property type="entry name" value="RlpA-like_DPBB"/>
</dbReference>
<dbReference type="PANTHER" id="PTHR34183:SF1">
    <property type="entry name" value="ENDOLYTIC PEPTIDOGLYCAN TRANSGLYCOSYLASE RLPA"/>
    <property type="match status" value="1"/>
</dbReference>
<dbReference type="Proteomes" id="UP000759443">
    <property type="component" value="Unassembled WGS sequence"/>
</dbReference>
<organism evidence="7 8">
    <name type="scientific">Rhizobium halophytocola</name>
    <dbReference type="NCBI Taxonomy" id="735519"/>
    <lineage>
        <taxon>Bacteria</taxon>
        <taxon>Pseudomonadati</taxon>
        <taxon>Pseudomonadota</taxon>
        <taxon>Alphaproteobacteria</taxon>
        <taxon>Hyphomicrobiales</taxon>
        <taxon>Rhizobiaceae</taxon>
        <taxon>Rhizobium/Agrobacterium group</taxon>
        <taxon>Rhizobium</taxon>
    </lineage>
</organism>
<dbReference type="EC" id="4.2.2.-" evidence="3"/>
<dbReference type="NCBIfam" id="TIGR00413">
    <property type="entry name" value="rlpA"/>
    <property type="match status" value="1"/>
</dbReference>
<dbReference type="InterPro" id="IPR034718">
    <property type="entry name" value="RlpA"/>
</dbReference>
<keyword evidence="7" id="KW-0449">Lipoprotein</keyword>
<dbReference type="EMBL" id="JAGGJU010000003">
    <property type="protein sequence ID" value="MBP1850134.1"/>
    <property type="molecule type" value="Genomic_DNA"/>
</dbReference>
<keyword evidence="8" id="KW-1185">Reference proteome</keyword>
<evidence type="ECO:0000256" key="4">
    <source>
        <dbReference type="RuleBase" id="RU003495"/>
    </source>
</evidence>
<evidence type="ECO:0000259" key="6">
    <source>
        <dbReference type="Pfam" id="PF03330"/>
    </source>
</evidence>
<dbReference type="InterPro" id="IPR012997">
    <property type="entry name" value="RplA"/>
</dbReference>
<evidence type="ECO:0000313" key="7">
    <source>
        <dbReference type="EMBL" id="MBP1850134.1"/>
    </source>
</evidence>
<feature type="region of interest" description="Disordered" evidence="5">
    <location>
        <begin position="1"/>
        <end position="43"/>
    </location>
</feature>